<name>A0ABW1AW98_9RHOO</name>
<dbReference type="EMBL" id="JBHSOG010000097">
    <property type="protein sequence ID" value="MFC5771607.1"/>
    <property type="molecule type" value="Genomic_DNA"/>
</dbReference>
<comment type="caution">
    <text evidence="1">The sequence shown here is derived from an EMBL/GenBank/DDBJ whole genome shotgun (WGS) entry which is preliminary data.</text>
</comment>
<accession>A0ABW1AW98</accession>
<dbReference type="RefSeq" id="WP_096449498.1">
    <property type="nucleotide sequence ID" value="NZ_JBHSOG010000097.1"/>
</dbReference>
<dbReference type="Proteomes" id="UP001595974">
    <property type="component" value="Unassembled WGS sequence"/>
</dbReference>
<protein>
    <submittedName>
        <fullName evidence="1">Uncharacterized protein</fullName>
    </submittedName>
</protein>
<reference evidence="2" key="1">
    <citation type="journal article" date="2019" name="Int. J. Syst. Evol. Microbiol.">
        <title>The Global Catalogue of Microorganisms (GCM) 10K type strain sequencing project: providing services to taxonomists for standard genome sequencing and annotation.</title>
        <authorList>
            <consortium name="The Broad Institute Genomics Platform"/>
            <consortium name="The Broad Institute Genome Sequencing Center for Infectious Disease"/>
            <person name="Wu L."/>
            <person name="Ma J."/>
        </authorList>
    </citation>
    <scope>NUCLEOTIDE SEQUENCE [LARGE SCALE GENOMIC DNA]</scope>
    <source>
        <strain evidence="2">SHR3</strain>
    </source>
</reference>
<proteinExistence type="predicted"/>
<sequence length="69" mass="7331">MSATQPGPECAVMLAGVLAHVSSYLNTGCPRAAQQARLLLHRLDASALDRDLAASCELLDQAISNRHCQ</sequence>
<evidence type="ECO:0000313" key="1">
    <source>
        <dbReference type="EMBL" id="MFC5771607.1"/>
    </source>
</evidence>
<gene>
    <name evidence="1" type="ORF">ACFPTN_19700</name>
</gene>
<organism evidence="1 2">
    <name type="scientific">Thauera sinica</name>
    <dbReference type="NCBI Taxonomy" id="2665146"/>
    <lineage>
        <taxon>Bacteria</taxon>
        <taxon>Pseudomonadati</taxon>
        <taxon>Pseudomonadota</taxon>
        <taxon>Betaproteobacteria</taxon>
        <taxon>Rhodocyclales</taxon>
        <taxon>Zoogloeaceae</taxon>
        <taxon>Thauera</taxon>
    </lineage>
</organism>
<evidence type="ECO:0000313" key="2">
    <source>
        <dbReference type="Proteomes" id="UP001595974"/>
    </source>
</evidence>
<keyword evidence="2" id="KW-1185">Reference proteome</keyword>